<evidence type="ECO:0000256" key="2">
    <source>
        <dbReference type="ARBA" id="ARBA00004370"/>
    </source>
</evidence>
<keyword evidence="5" id="KW-0808">Transferase</keyword>
<comment type="catalytic activity">
    <reaction evidence="1">
        <text>ATP + protein L-histidine = ADP + protein N-phospho-L-histidine.</text>
        <dbReference type="EC" id="2.7.13.3"/>
    </reaction>
</comment>
<evidence type="ECO:0000313" key="15">
    <source>
        <dbReference type="Proteomes" id="UP000198432"/>
    </source>
</evidence>
<feature type="domain" description="HAMP" evidence="13">
    <location>
        <begin position="52"/>
        <end position="104"/>
    </location>
</feature>
<dbReference type="InterPro" id="IPR000014">
    <property type="entry name" value="PAS"/>
</dbReference>
<evidence type="ECO:0000256" key="7">
    <source>
        <dbReference type="ARBA" id="ARBA00022777"/>
    </source>
</evidence>
<dbReference type="InterPro" id="IPR003660">
    <property type="entry name" value="HAMP_dom"/>
</dbReference>
<keyword evidence="10" id="KW-1133">Transmembrane helix</keyword>
<evidence type="ECO:0000256" key="9">
    <source>
        <dbReference type="ARBA" id="ARBA00023012"/>
    </source>
</evidence>
<evidence type="ECO:0000256" key="5">
    <source>
        <dbReference type="ARBA" id="ARBA00022679"/>
    </source>
</evidence>
<dbReference type="Gene3D" id="6.10.340.10">
    <property type="match status" value="1"/>
</dbReference>
<protein>
    <recommendedName>
        <fullName evidence="3">histidine kinase</fullName>
        <ecNumber evidence="3">2.7.13.3</ecNumber>
    </recommendedName>
</protein>
<evidence type="ECO:0000259" key="13">
    <source>
        <dbReference type="PROSITE" id="PS50885"/>
    </source>
</evidence>
<dbReference type="SMART" id="SM00091">
    <property type="entry name" value="PAS"/>
    <property type="match status" value="1"/>
</dbReference>
<feature type="domain" description="PAS" evidence="12">
    <location>
        <begin position="109"/>
        <end position="154"/>
    </location>
</feature>
<dbReference type="Proteomes" id="UP000198432">
    <property type="component" value="Unassembled WGS sequence"/>
</dbReference>
<dbReference type="SMART" id="SM00387">
    <property type="entry name" value="HATPase_c"/>
    <property type="match status" value="1"/>
</dbReference>
<gene>
    <name evidence="14" type="ORF">SAMN06296052_11146</name>
</gene>
<dbReference type="InterPro" id="IPR004358">
    <property type="entry name" value="Sig_transdc_His_kin-like_C"/>
</dbReference>
<dbReference type="GO" id="GO:0005524">
    <property type="term" value="F:ATP binding"/>
    <property type="evidence" value="ECO:0007669"/>
    <property type="project" value="UniProtKB-KW"/>
</dbReference>
<dbReference type="Gene3D" id="3.30.450.20">
    <property type="entry name" value="PAS domain"/>
    <property type="match status" value="1"/>
</dbReference>
<dbReference type="OrthoDB" id="1931120at2"/>
<dbReference type="SUPFAM" id="SSF55785">
    <property type="entry name" value="PYP-like sensor domain (PAS domain)"/>
    <property type="match status" value="1"/>
</dbReference>
<sequence>MRLQTKFILFAVFIHGLLGIFAWLLLEKNKFLFLGMEGLILCSVFITSQLYRSFFKPLTLIRAGIESIKDKDFSTKFMAVGQQDLDELVNVYNRMIDQLRHERVAQAEKHYLLEKLIQASPAGIILLGFDNQVEAANPAAEKFLGLSLGELQGKHVSQLPSEWAKQLLELPTGKSTTFRLQGTWTYRCHRAHFMDRGFQHYFVLIEELTEAILQNERQAYEKVIRVMSHEVNNTTGAINSILGSLAFYTPQLQEEDQPDYKHALQVAVDRNTNLSRFMANFAEVVRLPQPQKSPTDLHELLQNLYCLLQPEMQRRNIKLTWQLGERPLVVCLDVQQMEQVLLNVLKNAMEAIDTNGEITIATCLHPAQLSISDTGGGISEQVQAKLFTPFYTTKANGQGIGLTMVRDILVNHGFSFSLRSEHKNCTTFTVRFKEN</sequence>
<evidence type="ECO:0000259" key="11">
    <source>
        <dbReference type="PROSITE" id="PS50109"/>
    </source>
</evidence>
<dbReference type="PROSITE" id="PS50112">
    <property type="entry name" value="PAS"/>
    <property type="match status" value="1"/>
</dbReference>
<dbReference type="NCBIfam" id="TIGR00229">
    <property type="entry name" value="sensory_box"/>
    <property type="match status" value="1"/>
</dbReference>
<evidence type="ECO:0000259" key="12">
    <source>
        <dbReference type="PROSITE" id="PS50112"/>
    </source>
</evidence>
<dbReference type="GO" id="GO:0000160">
    <property type="term" value="P:phosphorelay signal transduction system"/>
    <property type="evidence" value="ECO:0007669"/>
    <property type="project" value="UniProtKB-KW"/>
</dbReference>
<evidence type="ECO:0000313" key="14">
    <source>
        <dbReference type="EMBL" id="SNS68141.1"/>
    </source>
</evidence>
<evidence type="ECO:0000256" key="10">
    <source>
        <dbReference type="SAM" id="Phobius"/>
    </source>
</evidence>
<dbReference type="RefSeq" id="WP_089319609.1">
    <property type="nucleotide sequence ID" value="NZ_FZOQ01000011.1"/>
</dbReference>
<dbReference type="Pfam" id="PF13188">
    <property type="entry name" value="PAS_8"/>
    <property type="match status" value="1"/>
</dbReference>
<accession>A0A239GGH7</accession>
<dbReference type="PROSITE" id="PS50109">
    <property type="entry name" value="HIS_KIN"/>
    <property type="match status" value="1"/>
</dbReference>
<reference evidence="15" key="1">
    <citation type="submission" date="2017-06" db="EMBL/GenBank/DDBJ databases">
        <authorList>
            <person name="Varghese N."/>
            <person name="Submissions S."/>
        </authorList>
    </citation>
    <scope>NUCLEOTIDE SEQUENCE [LARGE SCALE GENOMIC DNA]</scope>
    <source>
        <strain evidence="15">NKM1</strain>
    </source>
</reference>
<dbReference type="InterPro" id="IPR005467">
    <property type="entry name" value="His_kinase_dom"/>
</dbReference>
<feature type="domain" description="Histidine kinase" evidence="11">
    <location>
        <begin position="226"/>
        <end position="435"/>
    </location>
</feature>
<name>A0A239GGH7_9BACT</name>
<dbReference type="Pfam" id="PF02518">
    <property type="entry name" value="HATPase_c"/>
    <property type="match status" value="1"/>
</dbReference>
<keyword evidence="10" id="KW-0812">Transmembrane</keyword>
<keyword evidence="15" id="KW-1185">Reference proteome</keyword>
<dbReference type="EC" id="2.7.13.3" evidence="3"/>
<keyword evidence="7" id="KW-0418">Kinase</keyword>
<keyword evidence="4" id="KW-0597">Phosphoprotein</keyword>
<evidence type="ECO:0000256" key="4">
    <source>
        <dbReference type="ARBA" id="ARBA00022553"/>
    </source>
</evidence>
<dbReference type="Gene3D" id="3.30.565.10">
    <property type="entry name" value="Histidine kinase-like ATPase, C-terminal domain"/>
    <property type="match status" value="1"/>
</dbReference>
<dbReference type="InterPro" id="IPR036890">
    <property type="entry name" value="HATPase_C_sf"/>
</dbReference>
<dbReference type="PRINTS" id="PR00344">
    <property type="entry name" value="BCTRLSENSOR"/>
</dbReference>
<dbReference type="PANTHER" id="PTHR43065">
    <property type="entry name" value="SENSOR HISTIDINE KINASE"/>
    <property type="match status" value="1"/>
</dbReference>
<dbReference type="GO" id="GO:0016020">
    <property type="term" value="C:membrane"/>
    <property type="evidence" value="ECO:0007669"/>
    <property type="project" value="UniProtKB-SubCell"/>
</dbReference>
<proteinExistence type="predicted"/>
<keyword evidence="6" id="KW-0547">Nucleotide-binding</keyword>
<dbReference type="InterPro" id="IPR003594">
    <property type="entry name" value="HATPase_dom"/>
</dbReference>
<evidence type="ECO:0000256" key="1">
    <source>
        <dbReference type="ARBA" id="ARBA00000085"/>
    </source>
</evidence>
<dbReference type="CDD" id="cd00130">
    <property type="entry name" value="PAS"/>
    <property type="match status" value="1"/>
</dbReference>
<dbReference type="PROSITE" id="PS50885">
    <property type="entry name" value="HAMP"/>
    <property type="match status" value="1"/>
</dbReference>
<evidence type="ECO:0000256" key="3">
    <source>
        <dbReference type="ARBA" id="ARBA00012438"/>
    </source>
</evidence>
<evidence type="ECO:0000256" key="8">
    <source>
        <dbReference type="ARBA" id="ARBA00022840"/>
    </source>
</evidence>
<dbReference type="GO" id="GO:0004673">
    <property type="term" value="F:protein histidine kinase activity"/>
    <property type="evidence" value="ECO:0007669"/>
    <property type="project" value="UniProtKB-EC"/>
</dbReference>
<keyword evidence="8" id="KW-0067">ATP-binding</keyword>
<comment type="subcellular location">
    <subcellularLocation>
        <location evidence="2">Membrane</location>
    </subcellularLocation>
</comment>
<dbReference type="SUPFAM" id="SSF55874">
    <property type="entry name" value="ATPase domain of HSP90 chaperone/DNA topoisomerase II/histidine kinase"/>
    <property type="match status" value="1"/>
</dbReference>
<dbReference type="PANTHER" id="PTHR43065:SF10">
    <property type="entry name" value="PEROXIDE STRESS-ACTIVATED HISTIDINE KINASE MAK3"/>
    <property type="match status" value="1"/>
</dbReference>
<organism evidence="14 15">
    <name type="scientific">Pontibacter ummariensis</name>
    <dbReference type="NCBI Taxonomy" id="1610492"/>
    <lineage>
        <taxon>Bacteria</taxon>
        <taxon>Pseudomonadati</taxon>
        <taxon>Bacteroidota</taxon>
        <taxon>Cytophagia</taxon>
        <taxon>Cytophagales</taxon>
        <taxon>Hymenobacteraceae</taxon>
        <taxon>Pontibacter</taxon>
    </lineage>
</organism>
<evidence type="ECO:0000256" key="6">
    <source>
        <dbReference type="ARBA" id="ARBA00022741"/>
    </source>
</evidence>
<keyword evidence="10" id="KW-0472">Membrane</keyword>
<feature type="transmembrane region" description="Helical" evidence="10">
    <location>
        <begin position="7"/>
        <end position="25"/>
    </location>
</feature>
<dbReference type="InterPro" id="IPR035965">
    <property type="entry name" value="PAS-like_dom_sf"/>
</dbReference>
<dbReference type="EMBL" id="FZOQ01000011">
    <property type="protein sequence ID" value="SNS68141.1"/>
    <property type="molecule type" value="Genomic_DNA"/>
</dbReference>
<dbReference type="AlphaFoldDB" id="A0A239GGH7"/>
<keyword evidence="9" id="KW-0902">Two-component regulatory system</keyword>